<feature type="domain" description="SHC SH2" evidence="6">
    <location>
        <begin position="28"/>
        <end position="255"/>
    </location>
</feature>
<accession>A0A182RC82</accession>
<evidence type="ECO:0000259" key="6">
    <source>
        <dbReference type="Pfam" id="PF23762"/>
    </source>
</evidence>
<dbReference type="InterPro" id="IPR039448">
    <property type="entry name" value="Beta_helix"/>
</dbReference>
<dbReference type="Pfam" id="PF23762">
    <property type="entry name" value="SHCBP_N"/>
    <property type="match status" value="1"/>
</dbReference>
<dbReference type="PANTHER" id="PTHR14695:SF4">
    <property type="entry name" value="PROTEIN NESSUN DORMA"/>
    <property type="match status" value="1"/>
</dbReference>
<evidence type="ECO:0000256" key="2">
    <source>
        <dbReference type="ARBA" id="ARBA00022490"/>
    </source>
</evidence>
<feature type="compositionally biased region" description="Acidic residues" evidence="4">
    <location>
        <begin position="206"/>
        <end position="220"/>
    </location>
</feature>
<dbReference type="GO" id="GO:0007112">
    <property type="term" value="P:male meiosis cytokinesis"/>
    <property type="evidence" value="ECO:0007669"/>
    <property type="project" value="TreeGrafter"/>
</dbReference>
<feature type="region of interest" description="Disordered" evidence="4">
    <location>
        <begin position="206"/>
        <end position="225"/>
    </location>
</feature>
<evidence type="ECO:0000256" key="1">
    <source>
        <dbReference type="ARBA" id="ARBA00004186"/>
    </source>
</evidence>
<dbReference type="InterPro" id="IPR045140">
    <property type="entry name" value="SHCBP1-like"/>
</dbReference>
<evidence type="ECO:0000259" key="5">
    <source>
        <dbReference type="Pfam" id="PF13229"/>
    </source>
</evidence>
<protein>
    <submittedName>
        <fullName evidence="7">Beta_helix domain-containing protein</fullName>
    </submittedName>
</protein>
<keyword evidence="2" id="KW-0963">Cytoplasm</keyword>
<feature type="compositionally biased region" description="Acidic residues" evidence="4">
    <location>
        <begin position="631"/>
        <end position="641"/>
    </location>
</feature>
<dbReference type="GO" id="GO:0007283">
    <property type="term" value="P:spermatogenesis"/>
    <property type="evidence" value="ECO:0007669"/>
    <property type="project" value="TreeGrafter"/>
</dbReference>
<dbReference type="PANTHER" id="PTHR14695">
    <property type="entry name" value="SHC SH2-DOMAIN BINDING PROTEIN 1-RELATED"/>
    <property type="match status" value="1"/>
</dbReference>
<feature type="domain" description="Right handed beta helix" evidence="5">
    <location>
        <begin position="383"/>
        <end position="503"/>
    </location>
</feature>
<proteinExistence type="predicted"/>
<organism evidence="7">
    <name type="scientific">Anopheles funestus</name>
    <name type="common">African malaria mosquito</name>
    <dbReference type="NCBI Taxonomy" id="62324"/>
    <lineage>
        <taxon>Eukaryota</taxon>
        <taxon>Metazoa</taxon>
        <taxon>Ecdysozoa</taxon>
        <taxon>Arthropoda</taxon>
        <taxon>Hexapoda</taxon>
        <taxon>Insecta</taxon>
        <taxon>Pterygota</taxon>
        <taxon>Neoptera</taxon>
        <taxon>Endopterygota</taxon>
        <taxon>Diptera</taxon>
        <taxon>Nematocera</taxon>
        <taxon>Culicoidea</taxon>
        <taxon>Culicidae</taxon>
        <taxon>Anophelinae</taxon>
        <taxon>Anopheles</taxon>
    </lineage>
</organism>
<evidence type="ECO:0000313" key="7">
    <source>
        <dbReference type="EnsemblMetazoa" id="AFUN003798-PA"/>
    </source>
</evidence>
<dbReference type="Pfam" id="PF13229">
    <property type="entry name" value="Beta_helix"/>
    <property type="match status" value="1"/>
</dbReference>
<reference evidence="7" key="1">
    <citation type="submission" date="2020-05" db="UniProtKB">
        <authorList>
            <consortium name="EnsemblMetazoa"/>
        </authorList>
    </citation>
    <scope>IDENTIFICATION</scope>
    <source>
        <strain evidence="7">FUMOZ</strain>
    </source>
</reference>
<dbReference type="GO" id="GO:0005819">
    <property type="term" value="C:spindle"/>
    <property type="evidence" value="ECO:0007669"/>
    <property type="project" value="UniProtKB-SubCell"/>
</dbReference>
<comment type="subcellular location">
    <subcellularLocation>
        <location evidence="1">Cytoplasm</location>
        <location evidence="1">Cytoskeleton</location>
        <location evidence="1">Spindle</location>
    </subcellularLocation>
</comment>
<dbReference type="InterPro" id="IPR057508">
    <property type="entry name" value="SHCBP-like_N"/>
</dbReference>
<evidence type="ECO:0000256" key="3">
    <source>
        <dbReference type="ARBA" id="ARBA00023212"/>
    </source>
</evidence>
<sequence length="691" mass="77920">MEVYEFKKNFLTRLLETTNVLNGGGTNIPASAIRSEWTHFVEVAVEPTGWQALWKASRPVCEQLSMKYPLVVLGTVDQVLFDELKASFIIEAIQDDDVHFPEEQITVDLEELWPLREQNNPALNVNITADCIDKLRFFYQHLWMPWDNDGEDEHSWIDKHLESRIRFCHDLKNKTMSRQLSSHALALLAEARYIQRKRDFIELQLSEEEDQAEEEDEDNESSILKDSRSSELLQLNLRLNTIKNEINILENPIMRSVYEKVRFGVGKSKGDTPMSYIVTQAVPMDEQLTYLQSVKEMMDAKISVKMCDSLQHALDHCSPDSAIYLPPGTRQDIKFLEYLNNGGSFRGVSNAAFVEAYDRATKENPTIVSKNDDSVLLTIDGDFTLENIRLDCSNVRTGVVIKQGNITFRNCCFTGAPRSSNKQGIVIFGNCTITFERCVIKEFSTGIYSNHDCTINLVKTTISHCMTGLETLDQCQILFNSASITDCSQYGLLLEDFNDDAQNTQNGSGVPTEGSRSQVFEDYNTIEREEFTFEGSCAFRDNAKGNFVIRKGFSERFNSSCFVDEDETQQQHDVEDGLEDSICDATNVSFSANYLEASKLSSTKQISRSADISVASESASDTGGSGSMSQSEDEELSEYDGVENSTLDVRDVRHSLLEVKQSGITSESNETVAMKHDDQVIEIDDTIIEID</sequence>
<dbReference type="EnsemblMetazoa" id="AFUN003798-RA">
    <property type="protein sequence ID" value="AFUN003798-PA"/>
    <property type="gene ID" value="AFUN003798"/>
</dbReference>
<name>A0A182RC82_ANOFN</name>
<dbReference type="InterPro" id="IPR011050">
    <property type="entry name" value="Pectin_lyase_fold/virulence"/>
</dbReference>
<keyword evidence="3" id="KW-0206">Cytoskeleton</keyword>
<dbReference type="Gene3D" id="2.160.20.10">
    <property type="entry name" value="Single-stranded right-handed beta-helix, Pectin lyase-like"/>
    <property type="match status" value="1"/>
</dbReference>
<evidence type="ECO:0000256" key="4">
    <source>
        <dbReference type="SAM" id="MobiDB-lite"/>
    </source>
</evidence>
<dbReference type="STRING" id="62324.A0A182RC82"/>
<dbReference type="AlphaFoldDB" id="A0A182RC82"/>
<dbReference type="InterPro" id="IPR012334">
    <property type="entry name" value="Pectin_lyas_fold"/>
</dbReference>
<dbReference type="SUPFAM" id="SSF51126">
    <property type="entry name" value="Pectin lyase-like"/>
    <property type="match status" value="1"/>
</dbReference>
<feature type="region of interest" description="Disordered" evidence="4">
    <location>
        <begin position="614"/>
        <end position="644"/>
    </location>
</feature>
<dbReference type="VEuPathDB" id="VectorBase:AFUN2_008689"/>
<dbReference type="VEuPathDB" id="VectorBase:AFUN003798"/>
<feature type="compositionally biased region" description="Polar residues" evidence="4">
    <location>
        <begin position="614"/>
        <end position="630"/>
    </location>
</feature>